<organism evidence="1">
    <name type="scientific">marine sediment metagenome</name>
    <dbReference type="NCBI Taxonomy" id="412755"/>
    <lineage>
        <taxon>unclassified sequences</taxon>
        <taxon>metagenomes</taxon>
        <taxon>ecological metagenomes</taxon>
    </lineage>
</organism>
<comment type="caution">
    <text evidence="1">The sequence shown here is derived from an EMBL/GenBank/DDBJ whole genome shotgun (WGS) entry which is preliminary data.</text>
</comment>
<accession>A0A0F9DJY3</accession>
<protein>
    <submittedName>
        <fullName evidence="1">Uncharacterized protein</fullName>
    </submittedName>
</protein>
<evidence type="ECO:0000313" key="1">
    <source>
        <dbReference type="EMBL" id="KKL62028.1"/>
    </source>
</evidence>
<gene>
    <name evidence="1" type="ORF">LCGC14_2189310</name>
</gene>
<sequence>MTKETLIHWAVSCQQSAFYWEELLELCEHEEPGYLLEKMQQRFEKKSNGAALEAERYYKLAAETTF</sequence>
<name>A0A0F9DJY3_9ZZZZ</name>
<dbReference type="AlphaFoldDB" id="A0A0F9DJY3"/>
<reference evidence="1" key="1">
    <citation type="journal article" date="2015" name="Nature">
        <title>Complex archaea that bridge the gap between prokaryotes and eukaryotes.</title>
        <authorList>
            <person name="Spang A."/>
            <person name="Saw J.H."/>
            <person name="Jorgensen S.L."/>
            <person name="Zaremba-Niedzwiedzka K."/>
            <person name="Martijn J."/>
            <person name="Lind A.E."/>
            <person name="van Eijk R."/>
            <person name="Schleper C."/>
            <person name="Guy L."/>
            <person name="Ettema T.J."/>
        </authorList>
    </citation>
    <scope>NUCLEOTIDE SEQUENCE</scope>
</reference>
<proteinExistence type="predicted"/>
<dbReference type="EMBL" id="LAZR01028622">
    <property type="protein sequence ID" value="KKL62028.1"/>
    <property type="molecule type" value="Genomic_DNA"/>
</dbReference>